<dbReference type="STRING" id="1123024.GCA_000423625_03055"/>
<dbReference type="InterPro" id="IPR000084">
    <property type="entry name" value="PE-PGRS_N"/>
</dbReference>
<dbReference type="EMBL" id="BJVI01000011">
    <property type="protein sequence ID" value="GEL17723.1"/>
    <property type="molecule type" value="Genomic_DNA"/>
</dbReference>
<keyword evidence="3" id="KW-1185">Reference proteome</keyword>
<comment type="caution">
    <text evidence="2">The sequence shown here is derived from an EMBL/GenBank/DDBJ whole genome shotgun (WGS) entry which is preliminary data.</text>
</comment>
<evidence type="ECO:0000259" key="1">
    <source>
        <dbReference type="Pfam" id="PF00934"/>
    </source>
</evidence>
<evidence type="ECO:0000313" key="3">
    <source>
        <dbReference type="Proteomes" id="UP000321328"/>
    </source>
</evidence>
<accession>A0A511CZM5</accession>
<dbReference type="Proteomes" id="UP000321328">
    <property type="component" value="Unassembled WGS sequence"/>
</dbReference>
<protein>
    <recommendedName>
        <fullName evidence="1">PE domain-containing protein</fullName>
    </recommendedName>
</protein>
<organism evidence="2 3">
    <name type="scientific">Pseudonocardia asaccharolytica DSM 44247 = NBRC 16224</name>
    <dbReference type="NCBI Taxonomy" id="1123024"/>
    <lineage>
        <taxon>Bacteria</taxon>
        <taxon>Bacillati</taxon>
        <taxon>Actinomycetota</taxon>
        <taxon>Actinomycetes</taxon>
        <taxon>Pseudonocardiales</taxon>
        <taxon>Pseudonocardiaceae</taxon>
        <taxon>Pseudonocardia</taxon>
    </lineage>
</organism>
<proteinExistence type="predicted"/>
<gene>
    <name evidence="2" type="ORF">PA7_15600</name>
</gene>
<sequence length="141" mass="15287">MPTMTGPRDVAIDRVFGLGPVRGREAERRILVALATPGSGPVAPGTLVVDPERAQRCIDELGQIVKDLRKTALPQLRRAALSAPSEDAVSVNMARNAAEMTRRADAYVAAWANQIEATQQALREQLEAYVQAEQANRAERA</sequence>
<dbReference type="Gene3D" id="1.10.287.850">
    <property type="entry name" value="HP0062-like domain"/>
    <property type="match status" value="1"/>
</dbReference>
<name>A0A511CZM5_9PSEU</name>
<feature type="domain" description="PE" evidence="1">
    <location>
        <begin position="47"/>
        <end position="136"/>
    </location>
</feature>
<reference evidence="2 3" key="1">
    <citation type="submission" date="2019-07" db="EMBL/GenBank/DDBJ databases">
        <title>Whole genome shotgun sequence of Pseudonocardia asaccharolytica NBRC 16224.</title>
        <authorList>
            <person name="Hosoyama A."/>
            <person name="Uohara A."/>
            <person name="Ohji S."/>
            <person name="Ichikawa N."/>
        </authorList>
    </citation>
    <scope>NUCLEOTIDE SEQUENCE [LARGE SCALE GENOMIC DNA]</scope>
    <source>
        <strain evidence="2 3">NBRC 16224</strain>
    </source>
</reference>
<dbReference type="AlphaFoldDB" id="A0A511CZM5"/>
<evidence type="ECO:0000313" key="2">
    <source>
        <dbReference type="EMBL" id="GEL17723.1"/>
    </source>
</evidence>
<dbReference type="Pfam" id="PF00934">
    <property type="entry name" value="PE"/>
    <property type="match status" value="1"/>
</dbReference>